<dbReference type="FunFam" id="3.30.40.10:FF:000088">
    <property type="entry name" value="E3 ubiquitin-protein ligase synoviolin"/>
    <property type="match status" value="1"/>
</dbReference>
<dbReference type="EC" id="2.3.2.27" evidence="5"/>
<evidence type="ECO:0000259" key="18">
    <source>
        <dbReference type="PROSITE" id="PS50089"/>
    </source>
</evidence>
<dbReference type="SUPFAM" id="SSF57850">
    <property type="entry name" value="RING/U-box"/>
    <property type="match status" value="1"/>
</dbReference>
<evidence type="ECO:0000256" key="5">
    <source>
        <dbReference type="ARBA" id="ARBA00012483"/>
    </source>
</evidence>
<feature type="compositionally biased region" description="Polar residues" evidence="16">
    <location>
        <begin position="519"/>
        <end position="542"/>
    </location>
</feature>
<evidence type="ECO:0000256" key="8">
    <source>
        <dbReference type="ARBA" id="ARBA00022723"/>
    </source>
</evidence>
<dbReference type="GO" id="GO:0061630">
    <property type="term" value="F:ubiquitin protein ligase activity"/>
    <property type="evidence" value="ECO:0007669"/>
    <property type="project" value="UniProtKB-EC"/>
</dbReference>
<dbReference type="Pfam" id="PF25563">
    <property type="entry name" value="TPR_SYVN1_N"/>
    <property type="match status" value="1"/>
</dbReference>
<dbReference type="Gene3D" id="3.30.40.10">
    <property type="entry name" value="Zinc/RING finger domain, C3HC4 (zinc finger)"/>
    <property type="match status" value="1"/>
</dbReference>
<organism evidence="19">
    <name type="scientific">Parasteatoda tepidariorum</name>
    <name type="common">Common house spider</name>
    <name type="synonym">Achaearanea tepidariorum</name>
    <dbReference type="NCBI Taxonomy" id="114398"/>
    <lineage>
        <taxon>Eukaryota</taxon>
        <taxon>Metazoa</taxon>
        <taxon>Ecdysozoa</taxon>
        <taxon>Arthropoda</taxon>
        <taxon>Chelicerata</taxon>
        <taxon>Arachnida</taxon>
        <taxon>Araneae</taxon>
        <taxon>Araneomorphae</taxon>
        <taxon>Entelegynae</taxon>
        <taxon>Araneoidea</taxon>
        <taxon>Theridiidae</taxon>
        <taxon>Parasteatoda</taxon>
    </lineage>
</organism>
<dbReference type="SMART" id="SM00184">
    <property type="entry name" value="RING"/>
    <property type="match status" value="1"/>
</dbReference>
<proteinExistence type="evidence at transcript level"/>
<dbReference type="GO" id="GO:0016567">
    <property type="term" value="P:protein ubiquitination"/>
    <property type="evidence" value="ECO:0007669"/>
    <property type="project" value="UniProtKB-UniPathway"/>
</dbReference>
<keyword evidence="10" id="KW-0833">Ubl conjugation pathway</keyword>
<evidence type="ECO:0000256" key="4">
    <source>
        <dbReference type="ARBA" id="ARBA00010089"/>
    </source>
</evidence>
<feature type="compositionally biased region" description="Basic and acidic residues" evidence="16">
    <location>
        <begin position="583"/>
        <end position="593"/>
    </location>
</feature>
<keyword evidence="11" id="KW-0256">Endoplasmic reticulum</keyword>
<evidence type="ECO:0000256" key="12">
    <source>
        <dbReference type="ARBA" id="ARBA00022833"/>
    </source>
</evidence>
<dbReference type="PANTHER" id="PTHR22763:SF184">
    <property type="entry name" value="E3 UBIQUITIN-PROTEIN LIGASE SYNOVIOLIN"/>
    <property type="match status" value="1"/>
</dbReference>
<dbReference type="InterPro" id="IPR058051">
    <property type="entry name" value="Znf_RING_synoviolin"/>
</dbReference>
<feature type="transmembrane region" description="Helical" evidence="17">
    <location>
        <begin position="131"/>
        <end position="155"/>
    </location>
</feature>
<evidence type="ECO:0000256" key="3">
    <source>
        <dbReference type="ARBA" id="ARBA00004906"/>
    </source>
</evidence>
<dbReference type="UniPathway" id="UPA00143"/>
<evidence type="ECO:0000256" key="6">
    <source>
        <dbReference type="ARBA" id="ARBA00022679"/>
    </source>
</evidence>
<evidence type="ECO:0000256" key="16">
    <source>
        <dbReference type="SAM" id="MobiDB-lite"/>
    </source>
</evidence>
<keyword evidence="9 15" id="KW-0863">Zinc-finger</keyword>
<evidence type="ECO:0000256" key="10">
    <source>
        <dbReference type="ARBA" id="ARBA00022786"/>
    </source>
</evidence>
<dbReference type="Pfam" id="PF13639">
    <property type="entry name" value="zf-RING_2"/>
    <property type="match status" value="1"/>
</dbReference>
<keyword evidence="12" id="KW-0862">Zinc</keyword>
<sequence length="593" mass="66020">MRAALLSAGSVLLTLGVVGNAYYHKKQFYPSVVYITKSNPSMGVIYIQAFVLVLLLGKLMRKIFFGQLRAAETEHLIERSWYAVTETCLAFTVFRDDFSPKFVALFTLLLFLKCFHWLAEDRVDYMERSPVISLLFHIRVSSLLILLAILDFCFVNHAYQSTVTKGASVQLVFGFEYAILLSIVFNILMKYILHFYDLQSENPWENKAVFLLYSELVMGFFKVVLYLLFMTIMIKIHTFPLFAIRPMYLSLRAFKKAVNDVIMSRRAIRNMNTLYPDATAEELATMDNVCIICREEMSGSGSSKKLPCNHIFHASCLRSWFQRQQTCPTCRMDVLRVPAPTQPAQNAPVPGVGIPGAQQQQPQAPNIANWPGFLPNAFPGVFPFMMPPVPPQQQQPAPQVAHPANAPQSQQASAPAGGQPGPSTSSGPSTSAGTQPTNAPPLFMPPFPCMPFFLPPPPPIPAADLSSLSVEELQAMEGQERENLEARIRCLRNIQTMLDGAVLQMQQYSSLVASMRSVPVSTPSQNNVKNSNPSTKTESGPTMNGHMSSSEHSSHANTSSSTDPAEELRRRRLEYLQGNASAADRDDNREQHN</sequence>
<dbReference type="PROSITE" id="PS50089">
    <property type="entry name" value="ZF_RING_2"/>
    <property type="match status" value="1"/>
</dbReference>
<feature type="transmembrane region" description="Helical" evidence="17">
    <location>
        <begin position="102"/>
        <end position="119"/>
    </location>
</feature>
<dbReference type="AlphaFoldDB" id="A0A2L2Y081"/>
<evidence type="ECO:0000256" key="2">
    <source>
        <dbReference type="ARBA" id="ARBA00004477"/>
    </source>
</evidence>
<dbReference type="GO" id="GO:0005789">
    <property type="term" value="C:endoplasmic reticulum membrane"/>
    <property type="evidence" value="ECO:0007669"/>
    <property type="project" value="UniProtKB-SubCell"/>
</dbReference>
<evidence type="ECO:0000313" key="19">
    <source>
        <dbReference type="EMBL" id="LAA01602.1"/>
    </source>
</evidence>
<feature type="region of interest" description="Disordered" evidence="16">
    <location>
        <begin position="342"/>
        <end position="366"/>
    </location>
</feature>
<reference evidence="19" key="1">
    <citation type="journal article" date="2016" name="Mol. Ecol. Resour.">
        <title>Evaluation of the impact of RNA preservation methods of spiders for de novo transcriptome assembly.</title>
        <authorList>
            <person name="Kono N."/>
            <person name="Nakamura H."/>
            <person name="Ito Y."/>
            <person name="Tomita M."/>
            <person name="Arakawa K."/>
        </authorList>
    </citation>
    <scope>NUCLEOTIDE SEQUENCE</scope>
    <source>
        <tissue evidence="19">Whole body</tissue>
    </source>
</reference>
<comment type="subcellular location">
    <subcellularLocation>
        <location evidence="2">Endoplasmic reticulum membrane</location>
        <topology evidence="2">Multi-pass membrane protein</topology>
    </subcellularLocation>
</comment>
<feature type="transmembrane region" description="Helical" evidence="17">
    <location>
        <begin position="167"/>
        <end position="188"/>
    </location>
</feature>
<evidence type="ECO:0000256" key="13">
    <source>
        <dbReference type="ARBA" id="ARBA00022989"/>
    </source>
</evidence>
<dbReference type="GO" id="GO:0008270">
    <property type="term" value="F:zinc ion binding"/>
    <property type="evidence" value="ECO:0007669"/>
    <property type="project" value="UniProtKB-KW"/>
</dbReference>
<comment type="pathway">
    <text evidence="3">Protein modification; protein ubiquitination.</text>
</comment>
<dbReference type="InterPro" id="IPR013083">
    <property type="entry name" value="Znf_RING/FYVE/PHD"/>
</dbReference>
<feature type="compositionally biased region" description="Low complexity" evidence="16">
    <location>
        <begin position="346"/>
        <end position="366"/>
    </location>
</feature>
<keyword evidence="7 17" id="KW-0812">Transmembrane</keyword>
<keyword evidence="13 17" id="KW-1133">Transmembrane helix</keyword>
<evidence type="ECO:0000256" key="9">
    <source>
        <dbReference type="ARBA" id="ARBA00022771"/>
    </source>
</evidence>
<dbReference type="EMBL" id="IAAA01005205">
    <property type="protein sequence ID" value="LAA01597.1"/>
    <property type="molecule type" value="mRNA"/>
</dbReference>
<keyword evidence="14 17" id="KW-0472">Membrane</keyword>
<evidence type="ECO:0000256" key="11">
    <source>
        <dbReference type="ARBA" id="ARBA00022824"/>
    </source>
</evidence>
<protein>
    <recommendedName>
        <fullName evidence="5">RING-type E3 ubiquitin transferase</fullName>
        <ecNumber evidence="5">2.3.2.27</ecNumber>
    </recommendedName>
</protein>
<evidence type="ECO:0000256" key="1">
    <source>
        <dbReference type="ARBA" id="ARBA00000900"/>
    </source>
</evidence>
<dbReference type="GO" id="GO:0043161">
    <property type="term" value="P:proteasome-mediated ubiquitin-dependent protein catabolic process"/>
    <property type="evidence" value="ECO:0007669"/>
    <property type="project" value="TreeGrafter"/>
</dbReference>
<dbReference type="OrthoDB" id="7759664at2759"/>
<evidence type="ECO:0000256" key="14">
    <source>
        <dbReference type="ARBA" id="ARBA00023136"/>
    </source>
</evidence>
<dbReference type="PANTHER" id="PTHR22763">
    <property type="entry name" value="RING ZINC FINGER PROTEIN"/>
    <property type="match status" value="1"/>
</dbReference>
<feature type="transmembrane region" description="Helical" evidence="17">
    <location>
        <begin position="208"/>
        <end position="229"/>
    </location>
</feature>
<evidence type="ECO:0000256" key="15">
    <source>
        <dbReference type="PROSITE-ProRule" id="PRU00175"/>
    </source>
</evidence>
<evidence type="ECO:0000256" key="17">
    <source>
        <dbReference type="SAM" id="Phobius"/>
    </source>
</evidence>
<dbReference type="InterPro" id="IPR050731">
    <property type="entry name" value="HRD1_E3_ubiq-ligases"/>
</dbReference>
<dbReference type="InterPro" id="IPR057992">
    <property type="entry name" value="TPR_SYVN1_N"/>
</dbReference>
<name>A0A2L2Y081_PARTP</name>
<comment type="catalytic activity">
    <reaction evidence="1">
        <text>S-ubiquitinyl-[E2 ubiquitin-conjugating enzyme]-L-cysteine + [acceptor protein]-L-lysine = [E2 ubiquitin-conjugating enzyme]-L-cysteine + N(6)-ubiquitinyl-[acceptor protein]-L-lysine.</text>
        <dbReference type="EC" id="2.3.2.27"/>
    </reaction>
</comment>
<feature type="compositionally biased region" description="Low complexity" evidence="16">
    <location>
        <begin position="546"/>
        <end position="561"/>
    </location>
</feature>
<feature type="transmembrane region" description="Helical" evidence="17">
    <location>
        <begin position="43"/>
        <end position="60"/>
    </location>
</feature>
<dbReference type="GO" id="GO:0036503">
    <property type="term" value="P:ERAD pathway"/>
    <property type="evidence" value="ECO:0007669"/>
    <property type="project" value="TreeGrafter"/>
</dbReference>
<keyword evidence="6" id="KW-0808">Transferase</keyword>
<comment type="similarity">
    <text evidence="4">Belongs to the HRD1 family.</text>
</comment>
<dbReference type="InterPro" id="IPR001841">
    <property type="entry name" value="Znf_RING"/>
</dbReference>
<evidence type="ECO:0000256" key="7">
    <source>
        <dbReference type="ARBA" id="ARBA00022692"/>
    </source>
</evidence>
<keyword evidence="8" id="KW-0479">Metal-binding</keyword>
<dbReference type="CDD" id="cd16479">
    <property type="entry name" value="RING-H2_synoviolin"/>
    <property type="match status" value="1"/>
</dbReference>
<feature type="compositionally biased region" description="Low complexity" evidence="16">
    <location>
        <begin position="394"/>
        <end position="437"/>
    </location>
</feature>
<feature type="region of interest" description="Disordered" evidence="16">
    <location>
        <begin position="385"/>
        <end position="443"/>
    </location>
</feature>
<feature type="region of interest" description="Disordered" evidence="16">
    <location>
        <begin position="519"/>
        <end position="593"/>
    </location>
</feature>
<dbReference type="EMBL" id="IAAA01005206">
    <property type="protein sequence ID" value="LAA01602.1"/>
    <property type="molecule type" value="mRNA"/>
</dbReference>
<accession>A0A2L2Y081</accession>
<feature type="domain" description="RING-type" evidence="18">
    <location>
        <begin position="290"/>
        <end position="331"/>
    </location>
</feature>